<name>A0A016SAM5_9BILA</name>
<keyword evidence="2" id="KW-1185">Reference proteome</keyword>
<dbReference type="GO" id="GO:0003676">
    <property type="term" value="F:nucleic acid binding"/>
    <property type="evidence" value="ECO:0007669"/>
    <property type="project" value="InterPro"/>
</dbReference>
<sequence length="143" mass="16806">MFIHGRDKIVKINAKVYQEEILEKVAVSWKQKHPNFIFQQDWTPAHRAKTKIDYLETKISASSTKDLWPANSLDLNPLDFSAREFMEELLKSQNLKNLVDLRREMIKIWTNLDVNYLRRTIDSMKKQIDACIKADGGHFENSL</sequence>
<comment type="caution">
    <text evidence="1">The sequence shown here is derived from an EMBL/GenBank/DDBJ whole genome shotgun (WGS) entry which is preliminary data.</text>
</comment>
<proteinExistence type="predicted"/>
<gene>
    <name evidence="1" type="primary">Acey_s0262.g566</name>
    <name evidence="1" type="ORF">Y032_0262g566</name>
</gene>
<dbReference type="EMBL" id="JARK01001598">
    <property type="protein sequence ID" value="EYB87456.1"/>
    <property type="molecule type" value="Genomic_DNA"/>
</dbReference>
<dbReference type="Proteomes" id="UP000024635">
    <property type="component" value="Unassembled WGS sequence"/>
</dbReference>
<evidence type="ECO:0000313" key="1">
    <source>
        <dbReference type="EMBL" id="EYB87456.1"/>
    </source>
</evidence>
<organism evidence="1 2">
    <name type="scientific">Ancylostoma ceylanicum</name>
    <dbReference type="NCBI Taxonomy" id="53326"/>
    <lineage>
        <taxon>Eukaryota</taxon>
        <taxon>Metazoa</taxon>
        <taxon>Ecdysozoa</taxon>
        <taxon>Nematoda</taxon>
        <taxon>Chromadorea</taxon>
        <taxon>Rhabditida</taxon>
        <taxon>Rhabditina</taxon>
        <taxon>Rhabditomorpha</taxon>
        <taxon>Strongyloidea</taxon>
        <taxon>Ancylostomatidae</taxon>
        <taxon>Ancylostomatinae</taxon>
        <taxon>Ancylostoma</taxon>
    </lineage>
</organism>
<reference evidence="2" key="1">
    <citation type="journal article" date="2015" name="Nat. Genet.">
        <title>The genome and transcriptome of the zoonotic hookworm Ancylostoma ceylanicum identify infection-specific gene families.</title>
        <authorList>
            <person name="Schwarz E.M."/>
            <person name="Hu Y."/>
            <person name="Antoshechkin I."/>
            <person name="Miller M.M."/>
            <person name="Sternberg P.W."/>
            <person name="Aroian R.V."/>
        </authorList>
    </citation>
    <scope>NUCLEOTIDE SEQUENCE</scope>
    <source>
        <strain evidence="2">HY135</strain>
    </source>
</reference>
<evidence type="ECO:0000313" key="2">
    <source>
        <dbReference type="Proteomes" id="UP000024635"/>
    </source>
</evidence>
<dbReference type="AlphaFoldDB" id="A0A016SAM5"/>
<evidence type="ECO:0008006" key="3">
    <source>
        <dbReference type="Google" id="ProtNLM"/>
    </source>
</evidence>
<dbReference type="InterPro" id="IPR036397">
    <property type="entry name" value="RNaseH_sf"/>
</dbReference>
<protein>
    <recommendedName>
        <fullName evidence="3">Tc1-like transposase DDE domain-containing protein</fullName>
    </recommendedName>
</protein>
<dbReference type="PANTHER" id="PTHR46068:SF1">
    <property type="entry name" value="TRANSPOSASE IS30-LIKE HTH DOMAIN-CONTAINING PROTEIN"/>
    <property type="match status" value="1"/>
</dbReference>
<dbReference type="OrthoDB" id="6766291at2759"/>
<dbReference type="PANTHER" id="PTHR46068">
    <property type="entry name" value="PROTEIN CBG27172"/>
    <property type="match status" value="1"/>
</dbReference>
<dbReference type="Gene3D" id="3.30.420.10">
    <property type="entry name" value="Ribonuclease H-like superfamily/Ribonuclease H"/>
    <property type="match status" value="1"/>
</dbReference>
<accession>A0A016SAM5</accession>